<keyword evidence="9" id="KW-1185">Reference proteome</keyword>
<dbReference type="InterPro" id="IPR036864">
    <property type="entry name" value="Zn2-C6_fun-type_DNA-bd_sf"/>
</dbReference>
<dbReference type="SMART" id="SM00066">
    <property type="entry name" value="GAL4"/>
    <property type="match status" value="1"/>
</dbReference>
<evidence type="ECO:0000256" key="1">
    <source>
        <dbReference type="ARBA" id="ARBA00022723"/>
    </source>
</evidence>
<dbReference type="AlphaFoldDB" id="A0AAD4KU61"/>
<dbReference type="GO" id="GO:0008270">
    <property type="term" value="F:zinc ion binding"/>
    <property type="evidence" value="ECO:0007669"/>
    <property type="project" value="InterPro"/>
</dbReference>
<keyword evidence="1" id="KW-0479">Metal-binding</keyword>
<keyword evidence="5" id="KW-0539">Nucleus</keyword>
<dbReference type="InterPro" id="IPR007219">
    <property type="entry name" value="XnlR_reg_dom"/>
</dbReference>
<dbReference type="RefSeq" id="XP_046073742.1">
    <property type="nucleotide sequence ID" value="XM_046220338.1"/>
</dbReference>
<dbReference type="PANTHER" id="PTHR47425:SF2">
    <property type="entry name" value="FARB-RELATED"/>
    <property type="match status" value="1"/>
</dbReference>
<evidence type="ECO:0000256" key="6">
    <source>
        <dbReference type="SAM" id="MobiDB-lite"/>
    </source>
</evidence>
<dbReference type="SUPFAM" id="SSF57701">
    <property type="entry name" value="Zn2/Cys6 DNA-binding domain"/>
    <property type="match status" value="1"/>
</dbReference>
<proteinExistence type="predicted"/>
<dbReference type="CDD" id="cd00067">
    <property type="entry name" value="GAL4"/>
    <property type="match status" value="1"/>
</dbReference>
<dbReference type="GO" id="GO:0006351">
    <property type="term" value="P:DNA-templated transcription"/>
    <property type="evidence" value="ECO:0007669"/>
    <property type="project" value="InterPro"/>
</dbReference>
<evidence type="ECO:0000313" key="9">
    <source>
        <dbReference type="Proteomes" id="UP001201262"/>
    </source>
</evidence>
<dbReference type="PROSITE" id="PS00463">
    <property type="entry name" value="ZN2_CY6_FUNGAL_1"/>
    <property type="match status" value="1"/>
</dbReference>
<reference evidence="8" key="1">
    <citation type="submission" date="2021-12" db="EMBL/GenBank/DDBJ databases">
        <title>Convergent genome expansion in fungi linked to evolution of root-endophyte symbiosis.</title>
        <authorList>
            <consortium name="DOE Joint Genome Institute"/>
            <person name="Ke Y.-H."/>
            <person name="Bonito G."/>
            <person name="Liao H.-L."/>
            <person name="Looney B."/>
            <person name="Rojas-Flechas A."/>
            <person name="Nash J."/>
            <person name="Hameed K."/>
            <person name="Schadt C."/>
            <person name="Martin F."/>
            <person name="Crous P.W."/>
            <person name="Miettinen O."/>
            <person name="Magnuson J.K."/>
            <person name="Labbe J."/>
            <person name="Jacobson D."/>
            <person name="Doktycz M.J."/>
            <person name="Veneault-Fourrey C."/>
            <person name="Kuo A."/>
            <person name="Mondo S."/>
            <person name="Calhoun S."/>
            <person name="Riley R."/>
            <person name="Ohm R."/>
            <person name="LaButti K."/>
            <person name="Andreopoulos B."/>
            <person name="Pangilinan J."/>
            <person name="Nolan M."/>
            <person name="Tritt A."/>
            <person name="Clum A."/>
            <person name="Lipzen A."/>
            <person name="Daum C."/>
            <person name="Barry K."/>
            <person name="Grigoriev I.V."/>
            <person name="Vilgalys R."/>
        </authorList>
    </citation>
    <scope>NUCLEOTIDE SEQUENCE</scope>
    <source>
        <strain evidence="8">PMI_201</strain>
    </source>
</reference>
<keyword evidence="4" id="KW-0804">Transcription</keyword>
<keyword evidence="3" id="KW-0238">DNA-binding</keyword>
<keyword evidence="2" id="KW-0805">Transcription regulation</keyword>
<dbReference type="EMBL" id="JAJTJA010000005">
    <property type="protein sequence ID" value="KAH8699278.1"/>
    <property type="molecule type" value="Genomic_DNA"/>
</dbReference>
<evidence type="ECO:0000313" key="8">
    <source>
        <dbReference type="EMBL" id="KAH8699278.1"/>
    </source>
</evidence>
<feature type="region of interest" description="Disordered" evidence="6">
    <location>
        <begin position="146"/>
        <end position="165"/>
    </location>
</feature>
<feature type="domain" description="Zn(2)-C6 fungal-type" evidence="7">
    <location>
        <begin position="20"/>
        <end position="53"/>
    </location>
</feature>
<protein>
    <recommendedName>
        <fullName evidence="7">Zn(2)-C6 fungal-type domain-containing protein</fullName>
    </recommendedName>
</protein>
<gene>
    <name evidence="8" type="ORF">BGW36DRAFT_426947</name>
</gene>
<sequence>MDQEKISRRMERRIRRAAAACYRCHYRKVRCDAAILGHPCTNCALDGRSDCTLRPNATSRYKNLHPETRDFSQKSPAMEGCKSQAQGPINNENERTSRSVAPTSQPPIVFASAANNDLIPTSHFKIIQSENHTATQSPIVAVDSYEHQTQDSISSEHDHTSESITHTSQNFTHFESVVSNDHITSVFPLDLEIACPELPISDIDFVDLIPEDHDSIFSGQHFLDFDRLSSLPMENVHSLAINGCLEIIPKAAIDIFAKKYFLLIHPLVPVLDEAHFWNIYLKSHKNLVHSQKMSLFVFQAMLVASCPYVPLGIIHQCGFRGIHDARRALYSRAKHLYDTNFESDPLARAQGALLLTFHTTAEDPQATMTWNLCALQNALSTGNYPNTSIHYPMKPMIKRLWWSIFVRDRILWLGRHHCPRFISANFKLKIGYPEEDDFRDEITTSQVYDPGDKCLLVKIFQAQCRLAVILSDIISIAFPASDGFVPSFSGEDLRRELTKTKKLKTKLLQNEQDSFPAQYQTNLPEHESITILVRLTLMHYQTARITLAHYETLLVENHLSLLKDESATMLMTIAADLSSANHQIVQTMEYFASENLLESIPLSVLAYCGTPMVLAAIDVKLSASYSEMADRKRSLDNFSEIIRRSRKIYDVTDFFSEGTNNILQLAYAITKELFIQTEPHKTSSITTSTEYSDRLATYLKPHDQFRTSSQSPRVSNWTEAFLRYPRAYLRISTCIDYSLATGRLPRDECLPPLVRHTTSMILGIPKLPWTLTLNDEMNDDQTISPTRKPSGGSSMNDPWYLTMLHKLNTETIDDKIDSPTKQFNGSYSNDDDWCQVFLRNGIGSSVGLQGGNIVEEIPYNSSGGIIEQSIDESDHDENEPTNTYLDYFDFNTARKKLQK</sequence>
<organism evidence="8 9">
    <name type="scientific">Talaromyces proteolyticus</name>
    <dbReference type="NCBI Taxonomy" id="1131652"/>
    <lineage>
        <taxon>Eukaryota</taxon>
        <taxon>Fungi</taxon>
        <taxon>Dikarya</taxon>
        <taxon>Ascomycota</taxon>
        <taxon>Pezizomycotina</taxon>
        <taxon>Eurotiomycetes</taxon>
        <taxon>Eurotiomycetidae</taxon>
        <taxon>Eurotiales</taxon>
        <taxon>Trichocomaceae</taxon>
        <taxon>Talaromyces</taxon>
        <taxon>Talaromyces sect. Bacilispori</taxon>
    </lineage>
</organism>
<evidence type="ECO:0000259" key="7">
    <source>
        <dbReference type="PROSITE" id="PS50048"/>
    </source>
</evidence>
<evidence type="ECO:0000256" key="2">
    <source>
        <dbReference type="ARBA" id="ARBA00023015"/>
    </source>
</evidence>
<dbReference type="GeneID" id="70250625"/>
<dbReference type="InterPro" id="IPR001138">
    <property type="entry name" value="Zn2Cys6_DnaBD"/>
</dbReference>
<dbReference type="Gene3D" id="4.10.240.10">
    <property type="entry name" value="Zn(2)-C6 fungal-type DNA-binding domain"/>
    <property type="match status" value="1"/>
</dbReference>
<dbReference type="PANTHER" id="PTHR47425">
    <property type="entry name" value="FARB-RELATED"/>
    <property type="match status" value="1"/>
</dbReference>
<dbReference type="InterPro" id="IPR052761">
    <property type="entry name" value="Fungal_Detox/Toxin_TFs"/>
</dbReference>
<dbReference type="CDD" id="cd12148">
    <property type="entry name" value="fungal_TF_MHR"/>
    <property type="match status" value="1"/>
</dbReference>
<comment type="caution">
    <text evidence="8">The sequence shown here is derived from an EMBL/GenBank/DDBJ whole genome shotgun (WGS) entry which is preliminary data.</text>
</comment>
<feature type="compositionally biased region" description="Basic and acidic residues" evidence="6">
    <location>
        <begin position="146"/>
        <end position="161"/>
    </location>
</feature>
<dbReference type="GO" id="GO:0000981">
    <property type="term" value="F:DNA-binding transcription factor activity, RNA polymerase II-specific"/>
    <property type="evidence" value="ECO:0007669"/>
    <property type="project" value="InterPro"/>
</dbReference>
<evidence type="ECO:0000256" key="4">
    <source>
        <dbReference type="ARBA" id="ARBA00023163"/>
    </source>
</evidence>
<dbReference type="Pfam" id="PF00172">
    <property type="entry name" value="Zn_clus"/>
    <property type="match status" value="1"/>
</dbReference>
<accession>A0AAD4KU61</accession>
<dbReference type="Pfam" id="PF04082">
    <property type="entry name" value="Fungal_trans"/>
    <property type="match status" value="1"/>
</dbReference>
<evidence type="ECO:0000256" key="5">
    <source>
        <dbReference type="ARBA" id="ARBA00023242"/>
    </source>
</evidence>
<dbReference type="GO" id="GO:0003677">
    <property type="term" value="F:DNA binding"/>
    <property type="evidence" value="ECO:0007669"/>
    <property type="project" value="UniProtKB-KW"/>
</dbReference>
<dbReference type="PROSITE" id="PS50048">
    <property type="entry name" value="ZN2_CY6_FUNGAL_2"/>
    <property type="match status" value="1"/>
</dbReference>
<evidence type="ECO:0000256" key="3">
    <source>
        <dbReference type="ARBA" id="ARBA00023125"/>
    </source>
</evidence>
<name>A0AAD4KU61_9EURO</name>
<dbReference type="Proteomes" id="UP001201262">
    <property type="component" value="Unassembled WGS sequence"/>
</dbReference>
<feature type="region of interest" description="Disordered" evidence="6">
    <location>
        <begin position="70"/>
        <end position="103"/>
    </location>
</feature>